<sequence length="176" mass="21394">SNSHLTSKNKSYKPLVKRTNLTSKKEINLDKQIKYWKIRRDTLTKTVKYVQEQQKIEFLIEKYKNIAQMASNYVFNEYCTKFAKMGGYKVWQHQQWESKKRSTFNDDELESTYTAYLESEEFAQLSEFEKKEIQLQFEMYLDNEEKETAPPEFEDEFTMKELYKILKLNYQLVYET</sequence>
<gene>
    <name evidence="1" type="ORF">G210_0857</name>
</gene>
<dbReference type="eggNOG" id="ENOG502S2TF">
    <property type="taxonomic scope" value="Eukaryota"/>
</dbReference>
<protein>
    <submittedName>
        <fullName evidence="1">Uncharacterized protein</fullName>
    </submittedName>
</protein>
<dbReference type="OMA" id="AQMASNY"/>
<evidence type="ECO:0000313" key="1">
    <source>
        <dbReference type="EMBL" id="EMG48559.1"/>
    </source>
</evidence>
<evidence type="ECO:0000313" key="2">
    <source>
        <dbReference type="Proteomes" id="UP000011777"/>
    </source>
</evidence>
<keyword evidence="2" id="KW-1185">Reference proteome</keyword>
<dbReference type="OrthoDB" id="27934at2759"/>
<dbReference type="EMBL" id="AOGT01001054">
    <property type="protein sequence ID" value="EMG48559.1"/>
    <property type="molecule type" value="Genomic_DNA"/>
</dbReference>
<organism evidence="1 2">
    <name type="scientific">Candida maltosa (strain Xu316)</name>
    <name type="common">Yeast</name>
    <dbReference type="NCBI Taxonomy" id="1245528"/>
    <lineage>
        <taxon>Eukaryota</taxon>
        <taxon>Fungi</taxon>
        <taxon>Dikarya</taxon>
        <taxon>Ascomycota</taxon>
        <taxon>Saccharomycotina</taxon>
        <taxon>Pichiomycetes</taxon>
        <taxon>Debaryomycetaceae</taxon>
        <taxon>Candida/Lodderomyces clade</taxon>
        <taxon>Candida</taxon>
    </lineage>
</organism>
<feature type="non-terminal residue" evidence="1">
    <location>
        <position position="1"/>
    </location>
</feature>
<proteinExistence type="predicted"/>
<comment type="caution">
    <text evidence="1">The sequence shown here is derived from an EMBL/GenBank/DDBJ whole genome shotgun (WGS) entry which is preliminary data.</text>
</comment>
<dbReference type="Gene3D" id="6.10.140.1020">
    <property type="match status" value="1"/>
</dbReference>
<dbReference type="HOGENOM" id="CLU_128307_0_0_1"/>
<accession>M3K1H3</accession>
<dbReference type="Proteomes" id="UP000011777">
    <property type="component" value="Unassembled WGS sequence"/>
</dbReference>
<dbReference type="STRING" id="1245528.M3K1H3"/>
<name>M3K1H3_CANMX</name>
<dbReference type="AlphaFoldDB" id="M3K1H3"/>
<reference evidence="1 2" key="1">
    <citation type="submission" date="2013-02" db="EMBL/GenBank/DDBJ databases">
        <title>Genome sequence of Candida maltosa Xu316, a potential industrial strain for xylitol and ethanol production.</title>
        <authorList>
            <person name="Yu J."/>
            <person name="Wang Q."/>
            <person name="Geng X."/>
            <person name="Bao W."/>
            <person name="He P."/>
            <person name="Cai J."/>
        </authorList>
    </citation>
    <scope>NUCLEOTIDE SEQUENCE [LARGE SCALE GENOMIC DNA]</scope>
    <source>
        <strain evidence="2">Xu316</strain>
    </source>
</reference>